<evidence type="ECO:0000256" key="2">
    <source>
        <dbReference type="ARBA" id="ARBA00009347"/>
    </source>
</evidence>
<dbReference type="OrthoDB" id="1489360at2"/>
<dbReference type="RefSeq" id="WP_106133007.1">
    <property type="nucleotide sequence ID" value="NZ_PVTR01000003.1"/>
</dbReference>
<dbReference type="PANTHER" id="PTHR43884">
    <property type="entry name" value="ACYL-COA DEHYDROGENASE"/>
    <property type="match status" value="1"/>
</dbReference>
<evidence type="ECO:0000256" key="1">
    <source>
        <dbReference type="ARBA" id="ARBA00001974"/>
    </source>
</evidence>
<dbReference type="Gene3D" id="1.20.140.10">
    <property type="entry name" value="Butyryl-CoA Dehydrogenase, subunit A, domain 3"/>
    <property type="match status" value="1"/>
</dbReference>
<dbReference type="EC" id="1.3.8.10" evidence="6"/>
<keyword evidence="13" id="KW-1185">Reference proteome</keyword>
<dbReference type="SUPFAM" id="SSF56645">
    <property type="entry name" value="Acyl-CoA dehydrogenase NM domain-like"/>
    <property type="match status" value="1"/>
</dbReference>
<dbReference type="InterPro" id="IPR009075">
    <property type="entry name" value="AcylCo_DH/oxidase_C"/>
</dbReference>
<dbReference type="PIRSF" id="PIRSF016578">
    <property type="entry name" value="HsaA"/>
    <property type="match status" value="1"/>
</dbReference>
<dbReference type="CDD" id="cd01158">
    <property type="entry name" value="SCAD_SBCAD"/>
    <property type="match status" value="1"/>
</dbReference>
<dbReference type="Gene3D" id="1.10.540.10">
    <property type="entry name" value="Acyl-CoA dehydrogenase/oxidase, N-terminal domain"/>
    <property type="match status" value="1"/>
</dbReference>
<dbReference type="InterPro" id="IPR046373">
    <property type="entry name" value="Acyl-CoA_Oxase/DH_mid-dom_sf"/>
</dbReference>
<protein>
    <recommendedName>
        <fullName evidence="7">Cyclohex-1-ene-1-carbonyl-CoA dehydrogenase</fullName>
        <ecNumber evidence="6">1.3.8.10</ecNumber>
    </recommendedName>
</protein>
<dbReference type="GO" id="GO:0003995">
    <property type="term" value="F:acyl-CoA dehydrogenase activity"/>
    <property type="evidence" value="ECO:0007669"/>
    <property type="project" value="InterPro"/>
</dbReference>
<dbReference type="InterPro" id="IPR006091">
    <property type="entry name" value="Acyl-CoA_Oxase/DH_mid-dom"/>
</dbReference>
<dbReference type="PROSITE" id="PS00072">
    <property type="entry name" value="ACYL_COA_DH_1"/>
    <property type="match status" value="1"/>
</dbReference>
<evidence type="ECO:0000259" key="10">
    <source>
        <dbReference type="Pfam" id="PF02770"/>
    </source>
</evidence>
<dbReference type="InterPro" id="IPR006089">
    <property type="entry name" value="Acyl-CoA_DH_CS"/>
</dbReference>
<dbReference type="InterPro" id="IPR009100">
    <property type="entry name" value="AcylCoA_DH/oxidase_NM_dom_sf"/>
</dbReference>
<keyword evidence="5 8" id="KW-0560">Oxidoreductase</keyword>
<proteinExistence type="inferred from homology"/>
<dbReference type="FunFam" id="2.40.110.10:FF:000001">
    <property type="entry name" value="Acyl-CoA dehydrogenase, mitochondrial"/>
    <property type="match status" value="1"/>
</dbReference>
<evidence type="ECO:0000256" key="4">
    <source>
        <dbReference type="ARBA" id="ARBA00022827"/>
    </source>
</evidence>
<dbReference type="EMBL" id="PVTR01000003">
    <property type="protein sequence ID" value="PRY89242.1"/>
    <property type="molecule type" value="Genomic_DNA"/>
</dbReference>
<comment type="similarity">
    <text evidence="2 8">Belongs to the acyl-CoA dehydrogenase family.</text>
</comment>
<keyword evidence="3 8" id="KW-0285">Flavoprotein</keyword>
<feature type="domain" description="Acyl-CoA oxidase/dehydrogenase middle" evidence="10">
    <location>
        <begin position="122"/>
        <end position="217"/>
    </location>
</feature>
<evidence type="ECO:0000259" key="9">
    <source>
        <dbReference type="Pfam" id="PF00441"/>
    </source>
</evidence>
<dbReference type="Gene3D" id="2.40.110.10">
    <property type="entry name" value="Butyryl-CoA Dehydrogenase, subunit A, domain 2"/>
    <property type="match status" value="1"/>
</dbReference>
<dbReference type="Proteomes" id="UP000238157">
    <property type="component" value="Unassembled WGS sequence"/>
</dbReference>
<dbReference type="Pfam" id="PF02770">
    <property type="entry name" value="Acyl-CoA_dh_M"/>
    <property type="match status" value="1"/>
</dbReference>
<dbReference type="InterPro" id="IPR036250">
    <property type="entry name" value="AcylCo_DH-like_C"/>
</dbReference>
<gene>
    <name evidence="12" type="ORF">CLW00_103364</name>
</gene>
<evidence type="ECO:0000313" key="12">
    <source>
        <dbReference type="EMBL" id="PRY89242.1"/>
    </source>
</evidence>
<keyword evidence="4 8" id="KW-0274">FAD</keyword>
<evidence type="ECO:0000256" key="5">
    <source>
        <dbReference type="ARBA" id="ARBA00023002"/>
    </source>
</evidence>
<dbReference type="Pfam" id="PF02771">
    <property type="entry name" value="Acyl-CoA_dh_N"/>
    <property type="match status" value="1"/>
</dbReference>
<organism evidence="12 13">
    <name type="scientific">Mongoliibacter ruber</name>
    <dbReference type="NCBI Taxonomy" id="1750599"/>
    <lineage>
        <taxon>Bacteria</taxon>
        <taxon>Pseudomonadati</taxon>
        <taxon>Bacteroidota</taxon>
        <taxon>Cytophagia</taxon>
        <taxon>Cytophagales</taxon>
        <taxon>Cyclobacteriaceae</taxon>
        <taxon>Mongoliibacter</taxon>
    </lineage>
</organism>
<evidence type="ECO:0000259" key="11">
    <source>
        <dbReference type="Pfam" id="PF02771"/>
    </source>
</evidence>
<evidence type="ECO:0000256" key="3">
    <source>
        <dbReference type="ARBA" id="ARBA00022630"/>
    </source>
</evidence>
<evidence type="ECO:0000256" key="7">
    <source>
        <dbReference type="ARBA" id="ARBA00072305"/>
    </source>
</evidence>
<feature type="domain" description="Acyl-CoA dehydrogenase/oxidase N-terminal" evidence="11">
    <location>
        <begin position="6"/>
        <end position="118"/>
    </location>
</feature>
<dbReference type="FunFam" id="1.20.140.10:FF:000004">
    <property type="entry name" value="Acyl-CoA dehydrogenase FadE25"/>
    <property type="match status" value="1"/>
</dbReference>
<reference evidence="12 13" key="1">
    <citation type="submission" date="2018-03" db="EMBL/GenBank/DDBJ databases">
        <title>Genomic Encyclopedia of Archaeal and Bacterial Type Strains, Phase II (KMG-II): from individual species to whole genera.</title>
        <authorList>
            <person name="Goeker M."/>
        </authorList>
    </citation>
    <scope>NUCLEOTIDE SEQUENCE [LARGE SCALE GENOMIC DNA]</scope>
    <source>
        <strain evidence="12 13">DSM 27929</strain>
    </source>
</reference>
<dbReference type="AlphaFoldDB" id="A0A2T0WRB2"/>
<evidence type="ECO:0000256" key="8">
    <source>
        <dbReference type="RuleBase" id="RU362125"/>
    </source>
</evidence>
<dbReference type="InterPro" id="IPR013786">
    <property type="entry name" value="AcylCoA_DH/ox_N"/>
</dbReference>
<evidence type="ECO:0000313" key="13">
    <source>
        <dbReference type="Proteomes" id="UP000238157"/>
    </source>
</evidence>
<sequence>MHFEYTEEHLAVRDAARDFAKSELLSGVIERDTEARFPYEQIKMMGELGFMGMMVDPKYNGGGMDTISYVIAMEEISKIDASASVSMSVNNSLVCWGLEKYGSEAQKEKYLKKLATGEVIGAFCLSEPEAGSDATSQKTTAEKSGDHYILNGTKNWITNGNTASVYLVIAQTNPEKGHKGISAFIVEKEWEGFVIGKKEDKLGIRGSDTHSLMFSDVKVPAENMIGEEGFGFRFAMETLNGGRIGIAAQALGIASGAYELALAYSKERKAFGKPISQHQAIQFKLADMATQIEAARLLVYKSAWLKDQGKDYSDASAMAKLYASEVAMNVTVEAIQVHGGYGYVKEYHVERLMRDAKITQIYEGTSEIQKIVISRSILS</sequence>
<dbReference type="FunFam" id="1.10.540.10:FF:000002">
    <property type="entry name" value="Acyl-CoA dehydrogenase FadE19"/>
    <property type="match status" value="1"/>
</dbReference>
<dbReference type="PROSITE" id="PS00073">
    <property type="entry name" value="ACYL_COA_DH_2"/>
    <property type="match status" value="1"/>
</dbReference>
<dbReference type="InterPro" id="IPR037069">
    <property type="entry name" value="AcylCoA_DH/ox_N_sf"/>
</dbReference>
<dbReference type="Pfam" id="PF00441">
    <property type="entry name" value="Acyl-CoA_dh_1"/>
    <property type="match status" value="1"/>
</dbReference>
<accession>A0A2T0WRB2</accession>
<comment type="cofactor">
    <cofactor evidence="1 8">
        <name>FAD</name>
        <dbReference type="ChEBI" id="CHEBI:57692"/>
    </cofactor>
</comment>
<comment type="caution">
    <text evidence="12">The sequence shown here is derived from an EMBL/GenBank/DDBJ whole genome shotgun (WGS) entry which is preliminary data.</text>
</comment>
<dbReference type="SUPFAM" id="SSF47203">
    <property type="entry name" value="Acyl-CoA dehydrogenase C-terminal domain-like"/>
    <property type="match status" value="1"/>
</dbReference>
<dbReference type="PANTHER" id="PTHR43884:SF12">
    <property type="entry name" value="ISOVALERYL-COA DEHYDROGENASE, MITOCHONDRIAL-RELATED"/>
    <property type="match status" value="1"/>
</dbReference>
<dbReference type="GO" id="GO:0050660">
    <property type="term" value="F:flavin adenine dinucleotide binding"/>
    <property type="evidence" value="ECO:0007669"/>
    <property type="project" value="InterPro"/>
</dbReference>
<feature type="domain" description="Acyl-CoA dehydrogenase/oxidase C-terminal" evidence="9">
    <location>
        <begin position="231"/>
        <end position="378"/>
    </location>
</feature>
<name>A0A2T0WRB2_9BACT</name>
<evidence type="ECO:0000256" key="6">
    <source>
        <dbReference type="ARBA" id="ARBA00066362"/>
    </source>
</evidence>